<keyword evidence="2" id="KW-1185">Reference proteome</keyword>
<organism evidence="1 2">
    <name type="scientific">Sanghuangporus baumii</name>
    <name type="common">Phellinus baumii</name>
    <dbReference type="NCBI Taxonomy" id="108892"/>
    <lineage>
        <taxon>Eukaryota</taxon>
        <taxon>Fungi</taxon>
        <taxon>Dikarya</taxon>
        <taxon>Basidiomycota</taxon>
        <taxon>Agaricomycotina</taxon>
        <taxon>Agaricomycetes</taxon>
        <taxon>Hymenochaetales</taxon>
        <taxon>Hymenochaetaceae</taxon>
        <taxon>Sanghuangporus</taxon>
    </lineage>
</organism>
<dbReference type="AlphaFoldDB" id="A0A9Q5I1B6"/>
<evidence type="ECO:0000313" key="1">
    <source>
        <dbReference type="EMBL" id="OCB89843.1"/>
    </source>
</evidence>
<sequence>MQVSFPCHALNGLRGTAHRQLQQRLASLDMSRLTRLEIRPLINSLQNLFGRHLTFPSLEHFLIRNYESDVTKAKLLEWPIMPRLKSLYFFLCNFRDEYVPLPNASRLRVIEIVGGYFHTYHLWKEIVAIGQSLELLTFAPVYSPSIPYNDELEMLPSLVVLRLSLAYCVDLRTPEQNKSFLSLSPRLAHFVTIDIPCVNSKPPLYTIQDHVMELVSLKKAGEAFLHLESVHINGMPIYYERRRQAKLQEQAADAGIEFLSLDTRTLHNHLTSPRRAYQHRFFRSRTRQEIVQPVQTDGCRTLIH</sequence>
<comment type="caution">
    <text evidence="1">The sequence shown here is derived from an EMBL/GenBank/DDBJ whole genome shotgun (WGS) entry which is preliminary data.</text>
</comment>
<name>A0A9Q5I1B6_SANBA</name>
<gene>
    <name evidence="1" type="ORF">A7U60_g2954</name>
</gene>
<proteinExistence type="predicted"/>
<protein>
    <submittedName>
        <fullName evidence="1">Uncharacterized protein</fullName>
    </submittedName>
</protein>
<dbReference type="SUPFAM" id="SSF52058">
    <property type="entry name" value="L domain-like"/>
    <property type="match status" value="1"/>
</dbReference>
<reference evidence="1" key="1">
    <citation type="submission" date="2016-06" db="EMBL/GenBank/DDBJ databases">
        <title>Draft Genome sequence of the fungus Inonotus baumii.</title>
        <authorList>
            <person name="Zhu H."/>
            <person name="Lin W."/>
        </authorList>
    </citation>
    <scope>NUCLEOTIDE SEQUENCE</scope>
    <source>
        <strain evidence="1">821</strain>
    </source>
</reference>
<accession>A0A9Q5I1B6</accession>
<dbReference type="Proteomes" id="UP000757232">
    <property type="component" value="Unassembled WGS sequence"/>
</dbReference>
<evidence type="ECO:0000313" key="2">
    <source>
        <dbReference type="Proteomes" id="UP000757232"/>
    </source>
</evidence>
<dbReference type="EMBL" id="LNZH02000147">
    <property type="protein sequence ID" value="OCB89843.1"/>
    <property type="molecule type" value="Genomic_DNA"/>
</dbReference>